<feature type="transmembrane region" description="Helical" evidence="5">
    <location>
        <begin position="53"/>
        <end position="70"/>
    </location>
</feature>
<dbReference type="SUPFAM" id="SSF141322">
    <property type="entry name" value="NfeD domain-like"/>
    <property type="match status" value="1"/>
</dbReference>
<dbReference type="PANTHER" id="PTHR33507">
    <property type="entry name" value="INNER MEMBRANE PROTEIN YBBJ"/>
    <property type="match status" value="1"/>
</dbReference>
<gene>
    <name evidence="7" type="ORF">AZF04_04650</name>
</gene>
<keyword evidence="2 5" id="KW-0812">Transmembrane</keyword>
<evidence type="ECO:0000256" key="1">
    <source>
        <dbReference type="ARBA" id="ARBA00004141"/>
    </source>
</evidence>
<dbReference type="Pfam" id="PF01957">
    <property type="entry name" value="NfeD"/>
    <property type="match status" value="1"/>
</dbReference>
<name>A0A162E8W4_9BACI</name>
<dbReference type="RefSeq" id="WP_045485869.1">
    <property type="nucleotide sequence ID" value="NZ_LTAO01000012.1"/>
</dbReference>
<keyword evidence="8" id="KW-1185">Reference proteome</keyword>
<dbReference type="Proteomes" id="UP000075806">
    <property type="component" value="Unassembled WGS sequence"/>
</dbReference>
<reference evidence="7" key="1">
    <citation type="submission" date="2016-02" db="EMBL/GenBank/DDBJ databases">
        <title>Genome sequence of Bacillus trypoxylicola KCTC 13244(T).</title>
        <authorList>
            <person name="Jeong H."/>
            <person name="Park S.-H."/>
            <person name="Choi S.-K."/>
        </authorList>
    </citation>
    <scope>NUCLEOTIDE SEQUENCE [LARGE SCALE GENOMIC DNA]</scope>
    <source>
        <strain evidence="7">KCTC 13244</strain>
    </source>
</reference>
<sequence length="223" mass="24428">MEWLDYGAVGFIVILLGTLFLFGELLVKAKGLFAILGIAIMATYFSYHLTGDTGFWVIILYVVGLTLIMIDGKFITDGTVAMIGLILMIAGLAIPSPSFIYGLLVSMGFLMGAFGAFLFLKVFPSRHMWDKMTLKNKLSSDMGYNSLNESYKELVDKTGTTLSPFRPTGTVEIEGEAYSATSGAHWVEANVKVKVVSVDGTRILIKKLEDEPAPETQDTEKVE</sequence>
<feature type="domain" description="NfeD-like C-terminal" evidence="6">
    <location>
        <begin position="152"/>
        <end position="207"/>
    </location>
</feature>
<dbReference type="InterPro" id="IPR052165">
    <property type="entry name" value="Membrane_assoc_protease"/>
</dbReference>
<feature type="transmembrane region" description="Helical" evidence="5">
    <location>
        <begin position="29"/>
        <end position="47"/>
    </location>
</feature>
<evidence type="ECO:0000256" key="4">
    <source>
        <dbReference type="ARBA" id="ARBA00023136"/>
    </source>
</evidence>
<accession>A0A162E8W4</accession>
<protein>
    <recommendedName>
        <fullName evidence="6">NfeD-like C-terminal domain-containing protein</fullName>
    </recommendedName>
</protein>
<feature type="transmembrane region" description="Helical" evidence="5">
    <location>
        <begin position="100"/>
        <end position="123"/>
    </location>
</feature>
<dbReference type="Gene3D" id="2.40.50.140">
    <property type="entry name" value="Nucleic acid-binding proteins"/>
    <property type="match status" value="1"/>
</dbReference>
<evidence type="ECO:0000256" key="3">
    <source>
        <dbReference type="ARBA" id="ARBA00022989"/>
    </source>
</evidence>
<evidence type="ECO:0000313" key="8">
    <source>
        <dbReference type="Proteomes" id="UP000075806"/>
    </source>
</evidence>
<comment type="subcellular location">
    <subcellularLocation>
        <location evidence="1">Membrane</location>
        <topology evidence="1">Multi-pass membrane protein</topology>
    </subcellularLocation>
</comment>
<dbReference type="EMBL" id="LTAO01000012">
    <property type="protein sequence ID" value="KYG32069.1"/>
    <property type="molecule type" value="Genomic_DNA"/>
</dbReference>
<dbReference type="InterPro" id="IPR012340">
    <property type="entry name" value="NA-bd_OB-fold"/>
</dbReference>
<evidence type="ECO:0000259" key="6">
    <source>
        <dbReference type="Pfam" id="PF01957"/>
    </source>
</evidence>
<proteinExistence type="predicted"/>
<feature type="transmembrane region" description="Helical" evidence="5">
    <location>
        <begin position="6"/>
        <end position="22"/>
    </location>
</feature>
<dbReference type="OrthoDB" id="9806253at2"/>
<dbReference type="STRING" id="519424.AZF04_04650"/>
<dbReference type="AlphaFoldDB" id="A0A162E8W4"/>
<keyword evidence="4 5" id="KW-0472">Membrane</keyword>
<feature type="transmembrane region" description="Helical" evidence="5">
    <location>
        <begin position="77"/>
        <end position="94"/>
    </location>
</feature>
<evidence type="ECO:0000256" key="5">
    <source>
        <dbReference type="SAM" id="Phobius"/>
    </source>
</evidence>
<evidence type="ECO:0000313" key="7">
    <source>
        <dbReference type="EMBL" id="KYG32069.1"/>
    </source>
</evidence>
<dbReference type="GO" id="GO:0005886">
    <property type="term" value="C:plasma membrane"/>
    <property type="evidence" value="ECO:0007669"/>
    <property type="project" value="TreeGrafter"/>
</dbReference>
<organism evidence="7 8">
    <name type="scientific">Alkalihalobacillus trypoxylicola</name>
    <dbReference type="NCBI Taxonomy" id="519424"/>
    <lineage>
        <taxon>Bacteria</taxon>
        <taxon>Bacillati</taxon>
        <taxon>Bacillota</taxon>
        <taxon>Bacilli</taxon>
        <taxon>Bacillales</taxon>
        <taxon>Bacillaceae</taxon>
        <taxon>Alkalihalobacillus</taxon>
    </lineage>
</organism>
<dbReference type="PANTHER" id="PTHR33507:SF3">
    <property type="entry name" value="INNER MEMBRANE PROTEIN YBBJ"/>
    <property type="match status" value="1"/>
</dbReference>
<keyword evidence="3 5" id="KW-1133">Transmembrane helix</keyword>
<comment type="caution">
    <text evidence="7">The sequence shown here is derived from an EMBL/GenBank/DDBJ whole genome shotgun (WGS) entry which is preliminary data.</text>
</comment>
<dbReference type="InterPro" id="IPR002810">
    <property type="entry name" value="NfeD-like_C"/>
</dbReference>
<evidence type="ECO:0000256" key="2">
    <source>
        <dbReference type="ARBA" id="ARBA00022692"/>
    </source>
</evidence>